<protein>
    <submittedName>
        <fullName evidence="2">Uncharacterized protein</fullName>
    </submittedName>
</protein>
<dbReference type="Proteomes" id="UP000183685">
    <property type="component" value="Unassembled WGS sequence"/>
</dbReference>
<dbReference type="Gene3D" id="1.25.40.10">
    <property type="entry name" value="Tetratricopeptide repeat domain"/>
    <property type="match status" value="1"/>
</dbReference>
<keyword evidence="1" id="KW-0812">Transmembrane</keyword>
<reference evidence="2 3" key="1">
    <citation type="submission" date="2016-10" db="EMBL/GenBank/DDBJ databases">
        <authorList>
            <person name="de Groot N.N."/>
        </authorList>
    </citation>
    <scope>NUCLEOTIDE SEQUENCE [LARGE SCALE GENOMIC DNA]</scope>
    <source>
        <strain evidence="2 3">CGMCC 1.9109</strain>
    </source>
</reference>
<organism evidence="2 3">
    <name type="scientific">Kordiimonas lacus</name>
    <dbReference type="NCBI Taxonomy" id="637679"/>
    <lineage>
        <taxon>Bacteria</taxon>
        <taxon>Pseudomonadati</taxon>
        <taxon>Pseudomonadota</taxon>
        <taxon>Alphaproteobacteria</taxon>
        <taxon>Kordiimonadales</taxon>
        <taxon>Kordiimonadaceae</taxon>
        <taxon>Kordiimonas</taxon>
    </lineage>
</organism>
<gene>
    <name evidence="2" type="ORF">SAMN04488071_0167</name>
</gene>
<keyword evidence="1" id="KW-0472">Membrane</keyword>
<dbReference type="InterPro" id="IPR011990">
    <property type="entry name" value="TPR-like_helical_dom_sf"/>
</dbReference>
<keyword evidence="3" id="KW-1185">Reference proteome</keyword>
<proteinExistence type="predicted"/>
<evidence type="ECO:0000313" key="3">
    <source>
        <dbReference type="Proteomes" id="UP000183685"/>
    </source>
</evidence>
<keyword evidence="1" id="KW-1133">Transmembrane helix</keyword>
<name>A0A1G6TC04_9PROT</name>
<dbReference type="EMBL" id="FNAK01000001">
    <property type="protein sequence ID" value="SDD25825.1"/>
    <property type="molecule type" value="Genomic_DNA"/>
</dbReference>
<dbReference type="RefSeq" id="WP_068308916.1">
    <property type="nucleotide sequence ID" value="NZ_FNAK01000001.1"/>
</dbReference>
<accession>A0A1G6TC04</accession>
<dbReference type="OrthoDB" id="8481555at2"/>
<sequence length="228" mass="26380">MRFEQLRGSIAKWFLPAFMLASSIILLVVGVPRFLHEHMLVPGTPILYRVNAGEKVSDEDLETLEQSRLDALAFTELPDAYYDLGSSYLRRAQTATNPETVQKYSEMAIEASMAGLKMAPLNTFAWFRVATANVMLGPEKYQESLKAWRTSIATARFEPFILMQRVHLGIILYQDMADEDVLILKDQLTLAYQWNKVELRQYVHRNHLIIWIDILFKSDSEMKDYLIR</sequence>
<feature type="transmembrane region" description="Helical" evidence="1">
    <location>
        <begin position="12"/>
        <end position="35"/>
    </location>
</feature>
<evidence type="ECO:0000313" key="2">
    <source>
        <dbReference type="EMBL" id="SDD25825.1"/>
    </source>
</evidence>
<dbReference type="AlphaFoldDB" id="A0A1G6TC04"/>
<evidence type="ECO:0000256" key="1">
    <source>
        <dbReference type="SAM" id="Phobius"/>
    </source>
</evidence>